<feature type="compositionally biased region" description="Low complexity" evidence="2">
    <location>
        <begin position="609"/>
        <end position="624"/>
    </location>
</feature>
<feature type="compositionally biased region" description="Basic and acidic residues" evidence="2">
    <location>
        <begin position="753"/>
        <end position="767"/>
    </location>
</feature>
<evidence type="ECO:0000313" key="3">
    <source>
        <dbReference type="EMBL" id="KAF2765009.1"/>
    </source>
</evidence>
<evidence type="ECO:0000256" key="1">
    <source>
        <dbReference type="SAM" id="Coils"/>
    </source>
</evidence>
<dbReference type="AlphaFoldDB" id="A0A6G1KXL8"/>
<feature type="region of interest" description="Disordered" evidence="2">
    <location>
        <begin position="183"/>
        <end position="270"/>
    </location>
</feature>
<feature type="compositionally biased region" description="Polar residues" evidence="2">
    <location>
        <begin position="780"/>
        <end position="791"/>
    </location>
</feature>
<feature type="compositionally biased region" description="Low complexity" evidence="2">
    <location>
        <begin position="73"/>
        <end position="83"/>
    </location>
</feature>
<reference evidence="3" key="1">
    <citation type="journal article" date="2020" name="Stud. Mycol.">
        <title>101 Dothideomycetes genomes: a test case for predicting lifestyles and emergence of pathogens.</title>
        <authorList>
            <person name="Haridas S."/>
            <person name="Albert R."/>
            <person name="Binder M."/>
            <person name="Bloem J."/>
            <person name="Labutti K."/>
            <person name="Salamov A."/>
            <person name="Andreopoulos B."/>
            <person name="Baker S."/>
            <person name="Barry K."/>
            <person name="Bills G."/>
            <person name="Bluhm B."/>
            <person name="Cannon C."/>
            <person name="Castanera R."/>
            <person name="Culley D."/>
            <person name="Daum C."/>
            <person name="Ezra D."/>
            <person name="Gonzalez J."/>
            <person name="Henrissat B."/>
            <person name="Kuo A."/>
            <person name="Liang C."/>
            <person name="Lipzen A."/>
            <person name="Lutzoni F."/>
            <person name="Magnuson J."/>
            <person name="Mondo S."/>
            <person name="Nolan M."/>
            <person name="Ohm R."/>
            <person name="Pangilinan J."/>
            <person name="Park H.-J."/>
            <person name="Ramirez L."/>
            <person name="Alfaro M."/>
            <person name="Sun H."/>
            <person name="Tritt A."/>
            <person name="Yoshinaga Y."/>
            <person name="Zwiers L.-H."/>
            <person name="Turgeon B."/>
            <person name="Goodwin S."/>
            <person name="Spatafora J."/>
            <person name="Crous P."/>
            <person name="Grigoriev I."/>
        </authorList>
    </citation>
    <scope>NUCLEOTIDE SEQUENCE</scope>
    <source>
        <strain evidence="3">CBS 116005</strain>
    </source>
</reference>
<feature type="region of interest" description="Disordered" evidence="2">
    <location>
        <begin position="1"/>
        <end position="48"/>
    </location>
</feature>
<feature type="region of interest" description="Disordered" evidence="2">
    <location>
        <begin position="542"/>
        <end position="589"/>
    </location>
</feature>
<keyword evidence="4" id="KW-1185">Reference proteome</keyword>
<dbReference type="Proteomes" id="UP000799436">
    <property type="component" value="Unassembled WGS sequence"/>
</dbReference>
<evidence type="ECO:0000313" key="4">
    <source>
        <dbReference type="Proteomes" id="UP000799436"/>
    </source>
</evidence>
<feature type="coiled-coil region" evidence="1">
    <location>
        <begin position="93"/>
        <end position="158"/>
    </location>
</feature>
<feature type="region of interest" description="Disordered" evidence="2">
    <location>
        <begin position="604"/>
        <end position="816"/>
    </location>
</feature>
<feature type="region of interest" description="Disordered" evidence="2">
    <location>
        <begin position="414"/>
        <end position="437"/>
    </location>
</feature>
<protein>
    <submittedName>
        <fullName evidence="3">Uncharacterized protein</fullName>
    </submittedName>
</protein>
<feature type="compositionally biased region" description="Polar residues" evidence="2">
    <location>
        <begin position="261"/>
        <end position="270"/>
    </location>
</feature>
<dbReference type="EMBL" id="ML995903">
    <property type="protein sequence ID" value="KAF2765009.1"/>
    <property type="molecule type" value="Genomic_DNA"/>
</dbReference>
<feature type="region of interest" description="Disordered" evidence="2">
    <location>
        <begin position="73"/>
        <end position="92"/>
    </location>
</feature>
<proteinExistence type="predicted"/>
<feature type="compositionally biased region" description="Polar residues" evidence="2">
    <location>
        <begin position="373"/>
        <end position="393"/>
    </location>
</feature>
<feature type="compositionally biased region" description="Low complexity" evidence="2">
    <location>
        <begin position="674"/>
        <end position="692"/>
    </location>
</feature>
<feature type="compositionally biased region" description="Low complexity" evidence="2">
    <location>
        <begin position="235"/>
        <end position="246"/>
    </location>
</feature>
<feature type="region of interest" description="Disordered" evidence="2">
    <location>
        <begin position="361"/>
        <end position="401"/>
    </location>
</feature>
<organism evidence="3 4">
    <name type="scientific">Teratosphaeria nubilosa</name>
    <dbReference type="NCBI Taxonomy" id="161662"/>
    <lineage>
        <taxon>Eukaryota</taxon>
        <taxon>Fungi</taxon>
        <taxon>Dikarya</taxon>
        <taxon>Ascomycota</taxon>
        <taxon>Pezizomycotina</taxon>
        <taxon>Dothideomycetes</taxon>
        <taxon>Dothideomycetidae</taxon>
        <taxon>Mycosphaerellales</taxon>
        <taxon>Teratosphaeriaceae</taxon>
        <taxon>Teratosphaeria</taxon>
    </lineage>
</organism>
<feature type="compositionally biased region" description="Basic and acidic residues" evidence="2">
    <location>
        <begin position="702"/>
        <end position="722"/>
    </location>
</feature>
<dbReference type="OrthoDB" id="10251744at2759"/>
<accession>A0A6G1KXL8</accession>
<sequence>MESYYGTGRQEVLPASQYLQERLQERRRNLHPKRTRQSDFGPRRAGDDDIFFDEAEASRARATRMYESSPLAAASVSSDHASSGYHKRPSMGVKDLDGQLDKLNKQNFALKLELSHRREQTQKLQQQIEAMRAQFERAQQLEDEHTQLLEINTKLVEELEKRDKAVEEAMDIICELEDKVAEMDERRTQTRPSTAQADSGYAGTETHEPAPPSSPPELRKQPSKSSPSRHPPPAASAASKKLQSLLIADKTPARMRREPSFMSQKKSSTHALRSVYLENSQSLRPVQSFNSLLSKRSRLEDNDLLNSPRLSTLSESSFPSLYSPKQATPEKFAWEGVDGETLEVPYSEYRQDSINRVSRWIDNGDSDLDDTPSKITRTTSPLSQHTARVTSPISPGDDAGYQSLDEAVSAELLQDGPASSKQRRPKQMSPDSVGTRMLRSSCSSVAGERTLLDTTPAIVRGFDPLQPVTRTAPKQMRSSIELKSAYLNHMRFREDAVAGNAKDDSSDDDEDALSVTVKDLSLNYDGFPDGNSILMGTPSRFLNHGKPPAAQLSADGVVSPTQPFRRRVSGSDVSPSPRKPSLGRAESSPIFLGSMTRVVTHGSKATIESTSARSHQSASSSNRTVVHGERGRKPSLTPGEDTTVTSPSRSLSQRTQKLFRRLSNSHSEKAESVRSPTRRTALPTLTSTPSSAYVNNVRRPSTSHDKPKPPSDHQHVKSDSRRPSLNSRVKTDSAIARPTTALPPENPKTASSQKEKKPNIFKRRDSSKTTSTPPPAMLNGSDNSPTTSTSAKEARQSHSRRRGSLREAVTSRKPWR</sequence>
<gene>
    <name evidence="3" type="ORF">EJ03DRAFT_331343</name>
</gene>
<keyword evidence="1" id="KW-0175">Coiled coil</keyword>
<feature type="compositionally biased region" description="Polar residues" evidence="2">
    <location>
        <begin position="640"/>
        <end position="656"/>
    </location>
</feature>
<evidence type="ECO:0000256" key="2">
    <source>
        <dbReference type="SAM" id="MobiDB-lite"/>
    </source>
</evidence>
<name>A0A6G1KXL8_9PEZI</name>